<dbReference type="RefSeq" id="WP_264287181.1">
    <property type="nucleotide sequence ID" value="NZ_JAOZEV010000008.1"/>
</dbReference>
<protein>
    <submittedName>
        <fullName evidence="1">Uncharacterized protein</fullName>
    </submittedName>
</protein>
<organism evidence="1 2">
    <name type="scientific">Flavobacterium frigoritolerans</name>
    <dbReference type="NCBI Taxonomy" id="2987686"/>
    <lineage>
        <taxon>Bacteria</taxon>
        <taxon>Pseudomonadati</taxon>
        <taxon>Bacteroidota</taxon>
        <taxon>Flavobacteriia</taxon>
        <taxon>Flavobacteriales</taxon>
        <taxon>Flavobacteriaceae</taxon>
        <taxon>Flavobacterium</taxon>
    </lineage>
</organism>
<evidence type="ECO:0000313" key="2">
    <source>
        <dbReference type="Proteomes" id="UP001151133"/>
    </source>
</evidence>
<keyword evidence="2" id="KW-1185">Reference proteome</keyword>
<dbReference type="Proteomes" id="UP001151133">
    <property type="component" value="Unassembled WGS sequence"/>
</dbReference>
<proteinExistence type="predicted"/>
<evidence type="ECO:0000313" key="1">
    <source>
        <dbReference type="EMBL" id="MCV9932941.1"/>
    </source>
</evidence>
<reference evidence="1" key="1">
    <citation type="submission" date="2022-10" db="EMBL/GenBank/DDBJ databases">
        <title>Two novel species of Flavobacterium.</title>
        <authorList>
            <person name="Liu Q."/>
            <person name="Xin Y.-H."/>
        </authorList>
    </citation>
    <scope>NUCLEOTIDE SEQUENCE</scope>
    <source>
        <strain evidence="1">LS1R47</strain>
    </source>
</reference>
<comment type="caution">
    <text evidence="1">The sequence shown here is derived from an EMBL/GenBank/DDBJ whole genome shotgun (WGS) entry which is preliminary data.</text>
</comment>
<sequence length="167" mass="19565">MAKKKINIILIIIVLGLWGTAGYRTFIRDFFENKIIHEQQNQKNDFVVHQINKDTFKLEKINRDPFLNKQFHSNVIVPKKQVSSYSSFTPVSPKPKPNLNWPELSYYGYIQSKNQELVLLKVDSKLYKLKLNVPINGLTVKKIYKDSVAVFYNSGIKIIRLKQPRNR</sequence>
<name>A0A9X2ZKA1_9FLAO</name>
<dbReference type="EMBL" id="JAOZEV010000008">
    <property type="protein sequence ID" value="MCV9932941.1"/>
    <property type="molecule type" value="Genomic_DNA"/>
</dbReference>
<dbReference type="AlphaFoldDB" id="A0A9X2ZKA1"/>
<accession>A0A9X2ZKA1</accession>
<gene>
    <name evidence="1" type="ORF">OIU80_11680</name>
</gene>